<keyword evidence="15" id="KW-0325">Glycoprotein</keyword>
<dbReference type="Gene3D" id="2.80.10.50">
    <property type="match status" value="1"/>
</dbReference>
<evidence type="ECO:0000256" key="17">
    <source>
        <dbReference type="RuleBase" id="RU361242"/>
    </source>
</evidence>
<keyword evidence="10" id="KW-0735">Signal-anchor</keyword>
<keyword evidence="16 17" id="KW-0464">Manganese</keyword>
<dbReference type="Proteomes" id="UP001620645">
    <property type="component" value="Unassembled WGS sequence"/>
</dbReference>
<dbReference type="Gene3D" id="3.90.550.10">
    <property type="entry name" value="Spore Coat Polysaccharide Biosynthesis Protein SpsA, Chain A"/>
    <property type="match status" value="1"/>
</dbReference>
<dbReference type="PANTHER" id="PTHR11675">
    <property type="entry name" value="N-ACETYLGALACTOSAMINYLTRANSFERASE"/>
    <property type="match status" value="1"/>
</dbReference>
<dbReference type="EC" id="2.4.1.-" evidence="17"/>
<dbReference type="CDD" id="cd02510">
    <property type="entry name" value="pp-GalNAc-T"/>
    <property type="match status" value="1"/>
</dbReference>
<evidence type="ECO:0000256" key="4">
    <source>
        <dbReference type="ARBA" id="ARBA00005680"/>
    </source>
</evidence>
<dbReference type="InterPro" id="IPR035992">
    <property type="entry name" value="Ricin_B-like_lectins"/>
</dbReference>
<keyword evidence="9 17" id="KW-0430">Lectin</keyword>
<keyword evidence="5 17" id="KW-0328">Glycosyltransferase</keyword>
<evidence type="ECO:0000256" key="1">
    <source>
        <dbReference type="ARBA" id="ARBA00001936"/>
    </source>
</evidence>
<comment type="cofactor">
    <cofactor evidence="1 17">
        <name>Mn(2+)</name>
        <dbReference type="ChEBI" id="CHEBI:29035"/>
    </cofactor>
</comment>
<dbReference type="EMBL" id="JBICCN010000373">
    <property type="protein sequence ID" value="KAL3072498.1"/>
    <property type="molecule type" value="Genomic_DNA"/>
</dbReference>
<dbReference type="SUPFAM" id="SSF50370">
    <property type="entry name" value="Ricin B-like lectins"/>
    <property type="match status" value="1"/>
</dbReference>
<comment type="subcellular location">
    <subcellularLocation>
        <location evidence="2 17">Golgi apparatus membrane</location>
        <topology evidence="2 17">Single-pass type II membrane protein</topology>
    </subcellularLocation>
</comment>
<reference evidence="19 20" key="1">
    <citation type="submission" date="2024-10" db="EMBL/GenBank/DDBJ databases">
        <authorList>
            <person name="Kim D."/>
        </authorList>
    </citation>
    <scope>NUCLEOTIDE SEQUENCE [LARGE SCALE GENOMIC DNA]</scope>
    <source>
        <strain evidence="19">Taebaek</strain>
    </source>
</reference>
<dbReference type="PANTHER" id="PTHR11675:SF119">
    <property type="entry name" value="POLYPEPTIDE N-ACETYLGALACTOSAMINYLTRANSFERASE 2"/>
    <property type="match status" value="1"/>
</dbReference>
<dbReference type="InterPro" id="IPR001173">
    <property type="entry name" value="Glyco_trans_2-like"/>
</dbReference>
<feature type="domain" description="Glycosyltransferase 2-like" evidence="18">
    <location>
        <begin position="148"/>
        <end position="327"/>
    </location>
</feature>
<evidence type="ECO:0000256" key="9">
    <source>
        <dbReference type="ARBA" id="ARBA00022734"/>
    </source>
</evidence>
<evidence type="ECO:0000256" key="6">
    <source>
        <dbReference type="ARBA" id="ARBA00022679"/>
    </source>
</evidence>
<dbReference type="InterPro" id="IPR029044">
    <property type="entry name" value="Nucleotide-diphossugar_trans"/>
</dbReference>
<dbReference type="PROSITE" id="PS50231">
    <property type="entry name" value="RICIN_B_LECTIN"/>
    <property type="match status" value="1"/>
</dbReference>
<evidence type="ECO:0000256" key="5">
    <source>
        <dbReference type="ARBA" id="ARBA00022676"/>
    </source>
</evidence>
<evidence type="ECO:0000256" key="13">
    <source>
        <dbReference type="ARBA" id="ARBA00023136"/>
    </source>
</evidence>
<keyword evidence="11 17" id="KW-1133">Transmembrane helix</keyword>
<organism evidence="19 20">
    <name type="scientific">Heterodera schachtii</name>
    <name type="common">Sugarbeet cyst nematode worm</name>
    <name type="synonym">Tylenchus schachtii</name>
    <dbReference type="NCBI Taxonomy" id="97005"/>
    <lineage>
        <taxon>Eukaryota</taxon>
        <taxon>Metazoa</taxon>
        <taxon>Ecdysozoa</taxon>
        <taxon>Nematoda</taxon>
        <taxon>Chromadorea</taxon>
        <taxon>Rhabditida</taxon>
        <taxon>Tylenchina</taxon>
        <taxon>Tylenchomorpha</taxon>
        <taxon>Tylenchoidea</taxon>
        <taxon>Heteroderidae</taxon>
        <taxon>Heteroderinae</taxon>
        <taxon>Heterodera</taxon>
    </lineage>
</organism>
<dbReference type="Pfam" id="PF00535">
    <property type="entry name" value="Glycos_transf_2"/>
    <property type="match status" value="1"/>
</dbReference>
<evidence type="ECO:0000313" key="20">
    <source>
        <dbReference type="Proteomes" id="UP001620645"/>
    </source>
</evidence>
<evidence type="ECO:0000256" key="15">
    <source>
        <dbReference type="ARBA" id="ARBA00023180"/>
    </source>
</evidence>
<keyword evidence="14 17" id="KW-1015">Disulfide bond</keyword>
<comment type="caution">
    <text evidence="19">The sequence shown here is derived from an EMBL/GenBank/DDBJ whole genome shotgun (WGS) entry which is preliminary data.</text>
</comment>
<evidence type="ECO:0000313" key="19">
    <source>
        <dbReference type="EMBL" id="KAL3072498.1"/>
    </source>
</evidence>
<dbReference type="InterPro" id="IPR045885">
    <property type="entry name" value="GalNAc-T"/>
</dbReference>
<name>A0ABD2IGW5_HETSC</name>
<keyword evidence="13 17" id="KW-0472">Membrane</keyword>
<dbReference type="GO" id="GO:0046872">
    <property type="term" value="F:metal ion binding"/>
    <property type="evidence" value="ECO:0007669"/>
    <property type="project" value="UniProtKB-KW"/>
</dbReference>
<keyword evidence="8" id="KW-0479">Metal-binding</keyword>
<dbReference type="AlphaFoldDB" id="A0ABD2IGW5"/>
<evidence type="ECO:0000256" key="12">
    <source>
        <dbReference type="ARBA" id="ARBA00023034"/>
    </source>
</evidence>
<protein>
    <recommendedName>
        <fullName evidence="17">Polypeptide N-acetylgalactosaminyltransferase</fullName>
        <ecNumber evidence="17">2.4.1.-</ecNumber>
    </recommendedName>
    <alternativeName>
        <fullName evidence="17">Protein-UDP acetylgalactosaminyltransferase</fullName>
    </alternativeName>
</protein>
<evidence type="ECO:0000256" key="10">
    <source>
        <dbReference type="ARBA" id="ARBA00022968"/>
    </source>
</evidence>
<dbReference type="SUPFAM" id="SSF53448">
    <property type="entry name" value="Nucleotide-diphospho-sugar transferases"/>
    <property type="match status" value="1"/>
</dbReference>
<evidence type="ECO:0000256" key="2">
    <source>
        <dbReference type="ARBA" id="ARBA00004323"/>
    </source>
</evidence>
<feature type="transmembrane region" description="Helical" evidence="17">
    <location>
        <begin position="12"/>
        <end position="31"/>
    </location>
</feature>
<evidence type="ECO:0000256" key="7">
    <source>
        <dbReference type="ARBA" id="ARBA00022692"/>
    </source>
</evidence>
<keyword evidence="6 17" id="KW-0808">Transferase</keyword>
<evidence type="ECO:0000259" key="18">
    <source>
        <dbReference type="Pfam" id="PF00535"/>
    </source>
</evidence>
<gene>
    <name evidence="19" type="ORF">niasHS_017472</name>
</gene>
<sequence>MISFVRVRLKTFIFLVISTWFFFICFYFYTYPIGNLEYNKFKEISRIILARSWNENDIIDLPAENGNFLVYEAKENNSMKIFWEDFDTEAYLVKGKLKVGDDKYAANKFNQAASDAIPMQRHLPDTRERSCKSDSNYAQFSHVLPPTSIIITFHNEARSTLLRTIWSIFIRTPSHLLEEIILVDDYSFDATVGRDLFGIDKMRIIRNRKREGLIRSRVNGAIIASAPVLTFLDSHCECNIGWLEPLLHRLVENDKAVVAPVIDVINMDNFNYVSASSDLRGGFGWNLVFRWEALGREEKLFRRKKPTKPIKTPVMAGGLFSINKKWFDALGRYDTKMDVWGGENLEMSFRIWQCGGSLEIHPCSRVGHVFRKQHPYTFPGGSGRIFQKNTRRAAEVWLDDYKEFYFQTVPSARYVNFGDISERLRIKERLNCKNFSWYLKEVYPELKPLKKSGERRVQIIQQGMCLDTLGKFKWNQSPGLYQCHGMVFDNKYGTKLSCLCDGGNQEWMYSPLSGKLRHNAFKFCLTVNASSGVPFNGDCKVDSVNWRLPIPLQGQNQHEANGLVQIGLKCLGSASETHGGNGFQFVLQTFSCDLRDPNQLWTVRYLSM</sequence>
<comment type="similarity">
    <text evidence="4 17">Belongs to the glycosyltransferase 2 family. GalNAc-T subfamily.</text>
</comment>
<keyword evidence="7 17" id="KW-0812">Transmembrane</keyword>
<dbReference type="GO" id="GO:0004653">
    <property type="term" value="F:polypeptide N-acetylgalactosaminyltransferase activity"/>
    <property type="evidence" value="ECO:0007669"/>
    <property type="project" value="UniProtKB-ARBA"/>
</dbReference>
<proteinExistence type="inferred from homology"/>
<evidence type="ECO:0000256" key="16">
    <source>
        <dbReference type="ARBA" id="ARBA00023211"/>
    </source>
</evidence>
<dbReference type="GO" id="GO:0030246">
    <property type="term" value="F:carbohydrate binding"/>
    <property type="evidence" value="ECO:0007669"/>
    <property type="project" value="UniProtKB-KW"/>
</dbReference>
<keyword evidence="20" id="KW-1185">Reference proteome</keyword>
<comment type="pathway">
    <text evidence="3 17">Protein modification; protein glycosylation.</text>
</comment>
<dbReference type="GO" id="GO:0000139">
    <property type="term" value="C:Golgi membrane"/>
    <property type="evidence" value="ECO:0007669"/>
    <property type="project" value="UniProtKB-SubCell"/>
</dbReference>
<evidence type="ECO:0000256" key="11">
    <source>
        <dbReference type="ARBA" id="ARBA00022989"/>
    </source>
</evidence>
<evidence type="ECO:0000256" key="8">
    <source>
        <dbReference type="ARBA" id="ARBA00022723"/>
    </source>
</evidence>
<keyword evidence="12 17" id="KW-0333">Golgi apparatus</keyword>
<dbReference type="FunFam" id="3.90.550.10:FF:000021">
    <property type="entry name" value="Polypeptide N-acetylgalactosaminyltransferase"/>
    <property type="match status" value="1"/>
</dbReference>
<evidence type="ECO:0000256" key="14">
    <source>
        <dbReference type="ARBA" id="ARBA00023157"/>
    </source>
</evidence>
<accession>A0ABD2IGW5</accession>
<evidence type="ECO:0000256" key="3">
    <source>
        <dbReference type="ARBA" id="ARBA00004922"/>
    </source>
</evidence>